<sequence>MSLGDGRKTRRESKLIYRKGHMGPRDVEQLSRAVEQISLPDTFPPTPSTLYGKRSRPPPDGLDNDTIKAAPSGTKAAVRWDPDGTHKSSPYFDSSKPALAPASDPKECFECGQEYFEGNNAPNACVFHWANLSQAYSSPGLTGGTRSGVGRELTGAPCR</sequence>
<protein>
    <submittedName>
        <fullName evidence="2">Uncharacterized protein</fullName>
    </submittedName>
</protein>
<dbReference type="RefSeq" id="XP_066699334.1">
    <property type="nucleotide sequence ID" value="XM_066843222.1"/>
</dbReference>
<feature type="compositionally biased region" description="Basic residues" evidence="1">
    <location>
        <begin position="8"/>
        <end position="22"/>
    </location>
</feature>
<accession>A0ABR1QBL4</accession>
<dbReference type="EMBL" id="JAQQWE010000005">
    <property type="protein sequence ID" value="KAK7951272.1"/>
    <property type="molecule type" value="Genomic_DNA"/>
</dbReference>
<reference evidence="2 3" key="1">
    <citation type="submission" date="2023-01" db="EMBL/GenBank/DDBJ databases">
        <title>Analysis of 21 Apiospora genomes using comparative genomics revels a genus with tremendous synthesis potential of carbohydrate active enzymes and secondary metabolites.</title>
        <authorList>
            <person name="Sorensen T."/>
        </authorList>
    </citation>
    <scope>NUCLEOTIDE SEQUENCE [LARGE SCALE GENOMIC DNA]</scope>
    <source>
        <strain evidence="2 3">CBS 24483</strain>
    </source>
</reference>
<evidence type="ECO:0000313" key="2">
    <source>
        <dbReference type="EMBL" id="KAK7951272.1"/>
    </source>
</evidence>
<comment type="caution">
    <text evidence="2">The sequence shown here is derived from an EMBL/GenBank/DDBJ whole genome shotgun (WGS) entry which is preliminary data.</text>
</comment>
<gene>
    <name evidence="2" type="ORF">PG986_007000</name>
</gene>
<keyword evidence="3" id="KW-1185">Reference proteome</keyword>
<feature type="region of interest" description="Disordered" evidence="1">
    <location>
        <begin position="1"/>
        <end position="24"/>
    </location>
</feature>
<organism evidence="2 3">
    <name type="scientific">Apiospora aurea</name>
    <dbReference type="NCBI Taxonomy" id="335848"/>
    <lineage>
        <taxon>Eukaryota</taxon>
        <taxon>Fungi</taxon>
        <taxon>Dikarya</taxon>
        <taxon>Ascomycota</taxon>
        <taxon>Pezizomycotina</taxon>
        <taxon>Sordariomycetes</taxon>
        <taxon>Xylariomycetidae</taxon>
        <taxon>Amphisphaeriales</taxon>
        <taxon>Apiosporaceae</taxon>
        <taxon>Apiospora</taxon>
    </lineage>
</organism>
<evidence type="ECO:0000256" key="1">
    <source>
        <dbReference type="SAM" id="MobiDB-lite"/>
    </source>
</evidence>
<feature type="region of interest" description="Disordered" evidence="1">
    <location>
        <begin position="37"/>
        <end position="99"/>
    </location>
</feature>
<name>A0ABR1QBL4_9PEZI</name>
<proteinExistence type="predicted"/>
<evidence type="ECO:0000313" key="3">
    <source>
        <dbReference type="Proteomes" id="UP001391051"/>
    </source>
</evidence>
<dbReference type="GeneID" id="92076284"/>
<dbReference type="Proteomes" id="UP001391051">
    <property type="component" value="Unassembled WGS sequence"/>
</dbReference>